<keyword evidence="5" id="KW-1185">Reference proteome</keyword>
<reference evidence="4 5" key="2">
    <citation type="submission" date="2019-04" db="EMBL/GenBank/DDBJ databases">
        <title>The genome sequence of big-headed turtle.</title>
        <authorList>
            <person name="Gong S."/>
        </authorList>
    </citation>
    <scope>NUCLEOTIDE SEQUENCE [LARGE SCALE GENOMIC DNA]</scope>
    <source>
        <strain evidence="4">DO16091913</strain>
        <tissue evidence="4">Muscle</tissue>
    </source>
</reference>
<keyword evidence="1" id="KW-0175">Coiled coil</keyword>
<sequence length="403" mass="45036">MDDSPESSAEEPMEETAGEPLAGPVEEALPCLTHVYTLYIGNLNPKYSREVLCSMLKDILGTASLPLQRHDIEVVKKPRRAYALVQVATELSLENVLKQLQVASDMEQHLLRELVMKGKTLVVGEGKRASPSAKECQESDTQMNGASAPESPALGRLQSGKSRLWGSEEAQPQARKLVERPAAFLSGTRSDSAIVRREIVGQERLFYGAFMGSETRNVEFKRGGGEYLSVTLKHHVRKYVCAFLNSEGGSLFVGVEDSGFVHGVRCGHKEEDRIRLLIDSILKGFKPQVFPDAYTLTFIPVVKAEDTGIFLKVIRLSVHLPRQQGELLLYETDQGEVYLRRDGSIQGPLSGSAIQEWCRQKWTGEVRKLEERIESLMKEKESLQQQINQQHSPNPKSRFCTIL</sequence>
<dbReference type="PANTHER" id="PTHR12155:SF29">
    <property type="entry name" value="SCHLAFEN-LIKE PROTEIN 1"/>
    <property type="match status" value="1"/>
</dbReference>
<feature type="compositionally biased region" description="Acidic residues" evidence="2">
    <location>
        <begin position="1"/>
        <end position="17"/>
    </location>
</feature>
<gene>
    <name evidence="4" type="ORF">DR999_PMT03328</name>
</gene>
<name>A0A4D9EPN3_9SAUR</name>
<feature type="coiled-coil region" evidence="1">
    <location>
        <begin position="359"/>
        <end position="386"/>
    </location>
</feature>
<dbReference type="Pfam" id="PF04326">
    <property type="entry name" value="SLFN_AlbA_2"/>
    <property type="match status" value="1"/>
</dbReference>
<dbReference type="InterPro" id="IPR038461">
    <property type="entry name" value="Schlafen_AlbA_2_dom_sf"/>
</dbReference>
<dbReference type="GO" id="GO:0016787">
    <property type="term" value="F:hydrolase activity"/>
    <property type="evidence" value="ECO:0007669"/>
    <property type="project" value="UniProtKB-KW"/>
</dbReference>
<dbReference type="AlphaFoldDB" id="A0A4D9EPN3"/>
<evidence type="ECO:0000313" key="5">
    <source>
        <dbReference type="Proteomes" id="UP000297703"/>
    </source>
</evidence>
<dbReference type="InterPro" id="IPR029684">
    <property type="entry name" value="Schlafen"/>
</dbReference>
<proteinExistence type="predicted"/>
<accession>A0A4D9EPN3</accession>
<dbReference type="Proteomes" id="UP000297703">
    <property type="component" value="Unassembled WGS sequence"/>
</dbReference>
<feature type="region of interest" description="Disordered" evidence="2">
    <location>
        <begin position="1"/>
        <end position="23"/>
    </location>
</feature>
<dbReference type="PANTHER" id="PTHR12155">
    <property type="entry name" value="SCHLAFEN"/>
    <property type="match status" value="1"/>
</dbReference>
<organism evidence="4 5">
    <name type="scientific">Platysternon megacephalum</name>
    <name type="common">big-headed turtle</name>
    <dbReference type="NCBI Taxonomy" id="55544"/>
    <lineage>
        <taxon>Eukaryota</taxon>
        <taxon>Metazoa</taxon>
        <taxon>Chordata</taxon>
        <taxon>Craniata</taxon>
        <taxon>Vertebrata</taxon>
        <taxon>Euteleostomi</taxon>
        <taxon>Archelosauria</taxon>
        <taxon>Testudinata</taxon>
        <taxon>Testudines</taxon>
        <taxon>Cryptodira</taxon>
        <taxon>Durocryptodira</taxon>
        <taxon>Testudinoidea</taxon>
        <taxon>Platysternidae</taxon>
        <taxon>Platysternon</taxon>
    </lineage>
</organism>
<dbReference type="OrthoDB" id="10259112at2759"/>
<dbReference type="EMBL" id="QXTE01000016">
    <property type="protein sequence ID" value="TFK13371.1"/>
    <property type="molecule type" value="Genomic_DNA"/>
</dbReference>
<evidence type="ECO:0000256" key="1">
    <source>
        <dbReference type="SAM" id="Coils"/>
    </source>
</evidence>
<reference evidence="4 5" key="1">
    <citation type="submission" date="2019-04" db="EMBL/GenBank/DDBJ databases">
        <title>Draft genome of the big-headed turtle Platysternon megacephalum.</title>
        <authorList>
            <person name="Gong S."/>
        </authorList>
    </citation>
    <scope>NUCLEOTIDE SEQUENCE [LARGE SCALE GENOMIC DNA]</scope>
    <source>
        <strain evidence="4">DO16091913</strain>
        <tissue evidence="4">Muscle</tissue>
    </source>
</reference>
<dbReference type="InterPro" id="IPR007421">
    <property type="entry name" value="Schlafen_AlbA_2_dom"/>
</dbReference>
<comment type="caution">
    <text evidence="4">The sequence shown here is derived from an EMBL/GenBank/DDBJ whole genome shotgun (WGS) entry which is preliminary data.</text>
</comment>
<evidence type="ECO:0000259" key="3">
    <source>
        <dbReference type="Pfam" id="PF04326"/>
    </source>
</evidence>
<dbReference type="Gene3D" id="3.30.950.30">
    <property type="entry name" value="Schlafen, AAA domain"/>
    <property type="match status" value="1"/>
</dbReference>
<keyword evidence="4" id="KW-0378">Hydrolase</keyword>
<protein>
    <submittedName>
        <fullName evidence="4">Platelet-activating factor acetylhydrolase IB subunit alpha</fullName>
    </submittedName>
</protein>
<evidence type="ECO:0000313" key="4">
    <source>
        <dbReference type="EMBL" id="TFK13371.1"/>
    </source>
</evidence>
<evidence type="ECO:0000256" key="2">
    <source>
        <dbReference type="SAM" id="MobiDB-lite"/>
    </source>
</evidence>
<feature type="region of interest" description="Disordered" evidence="2">
    <location>
        <begin position="126"/>
        <end position="153"/>
    </location>
</feature>
<feature type="domain" description="Schlafen AlbA-2" evidence="3">
    <location>
        <begin position="214"/>
        <end position="345"/>
    </location>
</feature>